<evidence type="ECO:0000256" key="1">
    <source>
        <dbReference type="SAM" id="MobiDB-lite"/>
    </source>
</evidence>
<dbReference type="Gene3D" id="3.40.390.10">
    <property type="entry name" value="Collagenase (Catalytic Domain)"/>
    <property type="match status" value="1"/>
</dbReference>
<accession>A0A3L8P4X1</accession>
<name>A0A3L8P4X1_9ACTN</name>
<dbReference type="EMBL" id="RDBE01000006">
    <property type="protein sequence ID" value="RLV50047.1"/>
    <property type="molecule type" value="Genomic_DNA"/>
</dbReference>
<feature type="compositionally biased region" description="Basic and acidic residues" evidence="1">
    <location>
        <begin position="1"/>
        <end position="12"/>
    </location>
</feature>
<dbReference type="GO" id="GO:0008237">
    <property type="term" value="F:metallopeptidase activity"/>
    <property type="evidence" value="ECO:0007669"/>
    <property type="project" value="InterPro"/>
</dbReference>
<keyword evidence="3" id="KW-1185">Reference proteome</keyword>
<evidence type="ECO:0000313" key="2">
    <source>
        <dbReference type="EMBL" id="RLV50047.1"/>
    </source>
</evidence>
<evidence type="ECO:0000313" key="3">
    <source>
        <dbReference type="Proteomes" id="UP000281708"/>
    </source>
</evidence>
<sequence>MGYLTDSHHDSDSYSEAGLPSHPTHYADGTYRFMRTQPLDPTQPVGYNPCRFIEVEINYADATPTIAADVERIARDMLQVSGLHLRYVGASQRTHLAPPSGRILVSFTRASNDTSMNDAIAGRGGSSSYTSGYPDQTLYYVGGTVTLNADTYNRSTHDQQLLILAHEFGHAVGLAHAPGAELMNADAWGYRLHHWAHGDLTGLARLGELPCR</sequence>
<reference evidence="2 3" key="1">
    <citation type="submission" date="2018-10" db="EMBL/GenBank/DDBJ databases">
        <title>Marmoricola sp. 4Q3S-7 whole genome shotgun sequence.</title>
        <authorList>
            <person name="Li F."/>
        </authorList>
    </citation>
    <scope>NUCLEOTIDE SEQUENCE [LARGE SCALE GENOMIC DNA]</scope>
    <source>
        <strain evidence="2 3">4Q3S-7</strain>
    </source>
</reference>
<protein>
    <recommendedName>
        <fullName evidence="4">Peptidase M10 metallopeptidase domain-containing protein</fullName>
    </recommendedName>
</protein>
<dbReference type="AlphaFoldDB" id="A0A3L8P4X1"/>
<evidence type="ECO:0008006" key="4">
    <source>
        <dbReference type="Google" id="ProtNLM"/>
    </source>
</evidence>
<feature type="region of interest" description="Disordered" evidence="1">
    <location>
        <begin position="1"/>
        <end position="22"/>
    </location>
</feature>
<comment type="caution">
    <text evidence="2">The sequence shown here is derived from an EMBL/GenBank/DDBJ whole genome shotgun (WGS) entry which is preliminary data.</text>
</comment>
<dbReference type="InterPro" id="IPR024079">
    <property type="entry name" value="MetalloPept_cat_dom_sf"/>
</dbReference>
<proteinExistence type="predicted"/>
<dbReference type="SUPFAM" id="SSF55486">
    <property type="entry name" value="Metalloproteases ('zincins'), catalytic domain"/>
    <property type="match status" value="1"/>
</dbReference>
<organism evidence="2 3">
    <name type="scientific">Nocardioides mangrovicus</name>
    <dbReference type="NCBI Taxonomy" id="2478913"/>
    <lineage>
        <taxon>Bacteria</taxon>
        <taxon>Bacillati</taxon>
        <taxon>Actinomycetota</taxon>
        <taxon>Actinomycetes</taxon>
        <taxon>Propionibacteriales</taxon>
        <taxon>Nocardioidaceae</taxon>
        <taxon>Nocardioides</taxon>
    </lineage>
</organism>
<gene>
    <name evidence="2" type="ORF">D9V37_09295</name>
</gene>
<dbReference type="Proteomes" id="UP000281708">
    <property type="component" value="Unassembled WGS sequence"/>
</dbReference>